<dbReference type="SUPFAM" id="SSF48008">
    <property type="entry name" value="GntR ligand-binding domain-like"/>
    <property type="match status" value="1"/>
</dbReference>
<dbReference type="InterPro" id="IPR000524">
    <property type="entry name" value="Tscrpt_reg_HTH_GntR"/>
</dbReference>
<reference evidence="5 6" key="1">
    <citation type="submission" date="2023-11" db="EMBL/GenBank/DDBJ databases">
        <authorList>
            <person name="Panchal A.K."/>
            <person name="Meaney J.S."/>
            <person name="Karas B.J."/>
            <person name="diCenzo G.C."/>
        </authorList>
    </citation>
    <scope>NUCLEOTIDE SEQUENCE [LARGE SCALE GENOMIC DNA]</scope>
    <source>
        <strain evidence="5 6">NZP2235</strain>
    </source>
</reference>
<evidence type="ECO:0000256" key="2">
    <source>
        <dbReference type="ARBA" id="ARBA00023125"/>
    </source>
</evidence>
<name>A0ABZ0VQQ3_9HYPH</name>
<proteinExistence type="predicted"/>
<keyword evidence="2" id="KW-0238">DNA-binding</keyword>
<dbReference type="Gene3D" id="1.20.120.530">
    <property type="entry name" value="GntR ligand-binding domain-like"/>
    <property type="match status" value="1"/>
</dbReference>
<dbReference type="RefSeq" id="WP_322418773.1">
    <property type="nucleotide sequence ID" value="NZ_CP139858.1"/>
</dbReference>
<sequence length="337" mass="37150">MQTSGLESPEQKNAGVALYRHCALQIASAIRTGALEPGLILLEGPISSVFQTSRATVRKAMGTLADEGLIERFDGRGFAVAGRPDGSPLTKRRLSGQDFMLDEAVRPDGKPAADQMIASVEAALMVAIAFGHYRVDEQRLGDSFGVSRPVAREVLWRLRESGLVEKNLHSSWLVGPVTAQAIAQDREVRMLLEPHVLKQSAPHLRHEELAAMRKAVSGAMAMEGKIPRDVIEGIERDLHVSCLRHFDNKRMSQILHGCRLPMIVDALFAQFIGIYRDESTFAEHLEIIDRLLAGAFEDAAASHAAHLHNEGRRTLDRLKVLSVLPEPEVAPYLQRIV</sequence>
<dbReference type="PROSITE" id="PS50949">
    <property type="entry name" value="HTH_GNTR"/>
    <property type="match status" value="1"/>
</dbReference>
<accession>A0ABZ0VQQ3</accession>
<feature type="domain" description="HTH gntR-type" evidence="4">
    <location>
        <begin position="16"/>
        <end position="83"/>
    </location>
</feature>
<protein>
    <submittedName>
        <fullName evidence="5">GntR family transcriptional regulator</fullName>
    </submittedName>
</protein>
<dbReference type="EMBL" id="CP139858">
    <property type="protein sequence ID" value="WQB98484.1"/>
    <property type="molecule type" value="Genomic_DNA"/>
</dbReference>
<dbReference type="SMART" id="SM00345">
    <property type="entry name" value="HTH_GNTR"/>
    <property type="match status" value="2"/>
</dbReference>
<evidence type="ECO:0000256" key="3">
    <source>
        <dbReference type="ARBA" id="ARBA00023163"/>
    </source>
</evidence>
<dbReference type="Pfam" id="PF00392">
    <property type="entry name" value="GntR"/>
    <property type="match status" value="1"/>
</dbReference>
<dbReference type="SUPFAM" id="SSF46785">
    <property type="entry name" value="Winged helix' DNA-binding domain"/>
    <property type="match status" value="2"/>
</dbReference>
<keyword evidence="3" id="KW-0804">Transcription</keyword>
<organism evidence="5 6">
    <name type="scientific">Mesorhizobium huakuii</name>
    <dbReference type="NCBI Taxonomy" id="28104"/>
    <lineage>
        <taxon>Bacteria</taxon>
        <taxon>Pseudomonadati</taxon>
        <taxon>Pseudomonadota</taxon>
        <taxon>Alphaproteobacteria</taxon>
        <taxon>Hyphomicrobiales</taxon>
        <taxon>Phyllobacteriaceae</taxon>
        <taxon>Mesorhizobium</taxon>
    </lineage>
</organism>
<dbReference type="PANTHER" id="PTHR43537:SF24">
    <property type="entry name" value="GLUCONATE OPERON TRANSCRIPTIONAL REPRESSOR"/>
    <property type="match status" value="1"/>
</dbReference>
<keyword evidence="1" id="KW-0805">Transcription regulation</keyword>
<keyword evidence="6" id="KW-1185">Reference proteome</keyword>
<evidence type="ECO:0000313" key="5">
    <source>
        <dbReference type="EMBL" id="WQB98484.1"/>
    </source>
</evidence>
<dbReference type="InterPro" id="IPR036390">
    <property type="entry name" value="WH_DNA-bd_sf"/>
</dbReference>
<dbReference type="InterPro" id="IPR036388">
    <property type="entry name" value="WH-like_DNA-bd_sf"/>
</dbReference>
<dbReference type="InterPro" id="IPR011711">
    <property type="entry name" value="GntR_C"/>
</dbReference>
<gene>
    <name evidence="5" type="ORF">U0R22_002635</name>
</gene>
<evidence type="ECO:0000256" key="1">
    <source>
        <dbReference type="ARBA" id="ARBA00023015"/>
    </source>
</evidence>
<dbReference type="Proteomes" id="UP001322481">
    <property type="component" value="Chromosome"/>
</dbReference>
<dbReference type="Gene3D" id="1.10.10.10">
    <property type="entry name" value="Winged helix-like DNA-binding domain superfamily/Winged helix DNA-binding domain"/>
    <property type="match status" value="2"/>
</dbReference>
<evidence type="ECO:0000313" key="6">
    <source>
        <dbReference type="Proteomes" id="UP001322481"/>
    </source>
</evidence>
<dbReference type="Pfam" id="PF07729">
    <property type="entry name" value="FCD"/>
    <property type="match status" value="1"/>
</dbReference>
<evidence type="ECO:0000259" key="4">
    <source>
        <dbReference type="PROSITE" id="PS50949"/>
    </source>
</evidence>
<dbReference type="PANTHER" id="PTHR43537">
    <property type="entry name" value="TRANSCRIPTIONAL REGULATOR, GNTR FAMILY"/>
    <property type="match status" value="1"/>
</dbReference>
<dbReference type="InterPro" id="IPR008920">
    <property type="entry name" value="TF_FadR/GntR_C"/>
</dbReference>